<dbReference type="Pfam" id="PF00076">
    <property type="entry name" value="RRM_1"/>
    <property type="match status" value="1"/>
</dbReference>
<proteinExistence type="predicted"/>
<dbReference type="GO" id="GO:0003723">
    <property type="term" value="F:RNA binding"/>
    <property type="evidence" value="ECO:0007669"/>
    <property type="project" value="UniProtKB-UniRule"/>
</dbReference>
<evidence type="ECO:0000259" key="3">
    <source>
        <dbReference type="PROSITE" id="PS50102"/>
    </source>
</evidence>
<dbReference type="SUPFAM" id="SSF54928">
    <property type="entry name" value="RNA-binding domain, RBD"/>
    <property type="match status" value="1"/>
</dbReference>
<dbReference type="EMBL" id="BMAW01021727">
    <property type="protein sequence ID" value="GFT74466.1"/>
    <property type="molecule type" value="Genomic_DNA"/>
</dbReference>
<name>A0A8X6PLA6_NEPPI</name>
<evidence type="ECO:0000256" key="1">
    <source>
        <dbReference type="ARBA" id="ARBA00022884"/>
    </source>
</evidence>
<dbReference type="InterPro" id="IPR012677">
    <property type="entry name" value="Nucleotide-bd_a/b_plait_sf"/>
</dbReference>
<dbReference type="AlphaFoldDB" id="A0A8X6PLA6"/>
<accession>A0A8X6PLA6</accession>
<dbReference type="Proteomes" id="UP000887013">
    <property type="component" value="Unassembled WGS sequence"/>
</dbReference>
<protein>
    <recommendedName>
        <fullName evidence="3">RRM domain-containing protein</fullName>
    </recommendedName>
</protein>
<dbReference type="OrthoDB" id="6421204at2759"/>
<comment type="caution">
    <text evidence="4">The sequence shown here is derived from an EMBL/GenBank/DDBJ whole genome shotgun (WGS) entry which is preliminary data.</text>
</comment>
<dbReference type="InterPro" id="IPR035979">
    <property type="entry name" value="RBD_domain_sf"/>
</dbReference>
<sequence>MLYKGVVLNLHNLPIHVDEYRLKNLFSFNGIGPIKKVVKLRDEAFVLFSNMKDAEKVLLIFNGTNLDGHVIDITWANPKLLSSSIISKRSMFNIDNHLSFQREKPTNISNYVPAARSMPLSPIKVLEHICFRNGYDAPDYYINHIIDGSCNNNVTYTSKVFIRKLPFWEKSFSSDRSFSTSQEAQFYAAVKALNEIVSCLNNSNISLNYSPESIIRVPQQSSSQNFVTVPGGGNSLNFAIGYDGKTYSFNNGTQFDLKIFQNLSKNSNGGEYSNIPLNYSQNSIIRLPLSQNFVPVPGGGNPLNFAIGCERRSFPSNNGDPYNPYGLLATAAYLANLELQDNSYKQK</sequence>
<keyword evidence="1 2" id="KW-0694">RNA-binding</keyword>
<dbReference type="Gene3D" id="3.30.70.330">
    <property type="match status" value="1"/>
</dbReference>
<dbReference type="SMART" id="SM00360">
    <property type="entry name" value="RRM"/>
    <property type="match status" value="1"/>
</dbReference>
<feature type="domain" description="RRM" evidence="3">
    <location>
        <begin position="6"/>
        <end position="78"/>
    </location>
</feature>
<reference evidence="4" key="1">
    <citation type="submission" date="2020-08" db="EMBL/GenBank/DDBJ databases">
        <title>Multicomponent nature underlies the extraordinary mechanical properties of spider dragline silk.</title>
        <authorList>
            <person name="Kono N."/>
            <person name="Nakamura H."/>
            <person name="Mori M."/>
            <person name="Yoshida Y."/>
            <person name="Ohtoshi R."/>
            <person name="Malay A.D."/>
            <person name="Moran D.A.P."/>
            <person name="Tomita M."/>
            <person name="Numata K."/>
            <person name="Arakawa K."/>
        </authorList>
    </citation>
    <scope>NUCLEOTIDE SEQUENCE</scope>
</reference>
<organism evidence="4 5">
    <name type="scientific">Nephila pilipes</name>
    <name type="common">Giant wood spider</name>
    <name type="synonym">Nephila maculata</name>
    <dbReference type="NCBI Taxonomy" id="299642"/>
    <lineage>
        <taxon>Eukaryota</taxon>
        <taxon>Metazoa</taxon>
        <taxon>Ecdysozoa</taxon>
        <taxon>Arthropoda</taxon>
        <taxon>Chelicerata</taxon>
        <taxon>Arachnida</taxon>
        <taxon>Araneae</taxon>
        <taxon>Araneomorphae</taxon>
        <taxon>Entelegynae</taxon>
        <taxon>Araneoidea</taxon>
        <taxon>Nephilidae</taxon>
        <taxon>Nephila</taxon>
    </lineage>
</organism>
<evidence type="ECO:0000313" key="5">
    <source>
        <dbReference type="Proteomes" id="UP000887013"/>
    </source>
</evidence>
<keyword evidence="5" id="KW-1185">Reference proteome</keyword>
<evidence type="ECO:0000313" key="4">
    <source>
        <dbReference type="EMBL" id="GFT74466.1"/>
    </source>
</evidence>
<dbReference type="InterPro" id="IPR000504">
    <property type="entry name" value="RRM_dom"/>
</dbReference>
<evidence type="ECO:0000256" key="2">
    <source>
        <dbReference type="PROSITE-ProRule" id="PRU00176"/>
    </source>
</evidence>
<gene>
    <name evidence="4" type="primary">NCL1_43661</name>
    <name evidence="4" type="ORF">NPIL_169441</name>
</gene>
<dbReference type="PROSITE" id="PS50102">
    <property type="entry name" value="RRM"/>
    <property type="match status" value="1"/>
</dbReference>